<dbReference type="RefSeq" id="WP_087998837.1">
    <property type="nucleotide sequence ID" value="NZ_BMHB01000001.1"/>
</dbReference>
<dbReference type="Gene3D" id="2.60.40.10">
    <property type="entry name" value="Immunoglobulins"/>
    <property type="match status" value="2"/>
</dbReference>
<feature type="domain" description="Bacterial Ig" evidence="2">
    <location>
        <begin position="716"/>
        <end position="794"/>
    </location>
</feature>
<feature type="chain" id="PRO_5035244957" description="Bacterial Ig domain-containing protein" evidence="1">
    <location>
        <begin position="25"/>
        <end position="795"/>
    </location>
</feature>
<feature type="domain" description="Bacterial Ig" evidence="2">
    <location>
        <begin position="635"/>
        <end position="712"/>
    </location>
</feature>
<dbReference type="InterPro" id="IPR041498">
    <property type="entry name" value="Big_6"/>
</dbReference>
<dbReference type="OrthoDB" id="3171015at2"/>
<feature type="signal peptide" evidence="1">
    <location>
        <begin position="1"/>
        <end position="24"/>
    </location>
</feature>
<keyword evidence="1" id="KW-0732">Signal</keyword>
<dbReference type="InterPro" id="IPR013783">
    <property type="entry name" value="Ig-like_fold"/>
</dbReference>
<evidence type="ECO:0000256" key="1">
    <source>
        <dbReference type="SAM" id="SignalP"/>
    </source>
</evidence>
<evidence type="ECO:0000259" key="2">
    <source>
        <dbReference type="Pfam" id="PF17936"/>
    </source>
</evidence>
<dbReference type="InterPro" id="IPR011047">
    <property type="entry name" value="Quinoprotein_ADH-like_sf"/>
</dbReference>
<sequence length="795" mass="87939">MNNKRFFTCLLSFLLVLGTIPVQFDHIRIHAETNQENDQVVFATYGNWPALSPDGKTVFVGKGRPDNKIENVYDIGLYDTQTGSLLKTITVDNSTDYPNYSPLGSYIALNGDYFLLLDGKTGEKIKSLPYYYTEFSFKETDDTLIAFAYSTNDELLRGNRLSIFDTKSKSVIYEKDYPTDNTMKVAMHPTLPIVAVSYGLDVEIINYETKELISKIENPFNYPESRQYWAIYQLSYSNDGKLNMVNAYGAEKPFLQYISDKSQNYTLSTLSINAYTNEPEKNPYKISYGKNNEIILHYSDKIKFFNSYTGSYLRTLSGDYNDVVFSKDMSKIAYTKNVGYNSGHMPEYVEVQDYPIQSKTVNTIEFKDPAIYLREGTSTYYSLEYINDFGERSLLDPEEFQLESLDENVLTIDSTNKIIANKAGNTLVKATYYGQTDYLSVEVQEKSTSLISVETLYDSSRTIKGTAPAGATVFGFVDKEYQTVVKDDGTFSFEIDDPLKANTFIHFMLKDGADYLYESVIRDTVAPKPPTITEIDETTSEVEGITESNALITIIADQNNVSSSNLSVKSTLSILPRSSNSTSGKTTFTTKAGKDGKFKLSLKGMSGLGFFKATSTDLVGNKSKPTRSKLLDTKAPTAPRVFTFCDTSTSVNGVAEPNAKILVRKNGKLISNSTASKNGGYSVKVPKQVAGTLLSVTATDASNNISKATTVKTLKAPKSPTVNKVSYKSKTVTGKAQPYTTITVKYGSKVLGTSKVNSKGLYTVKITPQKKGSKLSVYCKNGLGATSLPGITTVK</sequence>
<dbReference type="Proteomes" id="UP000626244">
    <property type="component" value="Unassembled WGS sequence"/>
</dbReference>
<protein>
    <recommendedName>
        <fullName evidence="2">Bacterial Ig domain-containing protein</fullName>
    </recommendedName>
</protein>
<comment type="caution">
    <text evidence="3">The sequence shown here is derived from an EMBL/GenBank/DDBJ whole genome shotgun (WGS) entry which is preliminary data.</text>
</comment>
<evidence type="ECO:0000313" key="3">
    <source>
        <dbReference type="EMBL" id="GGI11006.1"/>
    </source>
</evidence>
<dbReference type="AlphaFoldDB" id="A0A8J3EW41"/>
<accession>A0A8J3EW41</accession>
<dbReference type="Pfam" id="PF17936">
    <property type="entry name" value="Big_6"/>
    <property type="match status" value="2"/>
</dbReference>
<keyword evidence="4" id="KW-1185">Reference proteome</keyword>
<dbReference type="InterPro" id="IPR011042">
    <property type="entry name" value="6-blade_b-propeller_TolB-like"/>
</dbReference>
<dbReference type="SUPFAM" id="SSF50998">
    <property type="entry name" value="Quinoprotein alcohol dehydrogenase-like"/>
    <property type="match status" value="1"/>
</dbReference>
<evidence type="ECO:0000313" key="4">
    <source>
        <dbReference type="Proteomes" id="UP000626244"/>
    </source>
</evidence>
<dbReference type="EMBL" id="BMHB01000001">
    <property type="protein sequence ID" value="GGI11006.1"/>
    <property type="molecule type" value="Genomic_DNA"/>
</dbReference>
<proteinExistence type="predicted"/>
<organism evidence="3 4">
    <name type="scientific">Gottfriedia solisilvae</name>
    <dbReference type="NCBI Taxonomy" id="1516104"/>
    <lineage>
        <taxon>Bacteria</taxon>
        <taxon>Bacillati</taxon>
        <taxon>Bacillota</taxon>
        <taxon>Bacilli</taxon>
        <taxon>Bacillales</taxon>
        <taxon>Bacillaceae</taxon>
        <taxon>Gottfriedia</taxon>
    </lineage>
</organism>
<name>A0A8J3EW41_9BACI</name>
<reference evidence="4" key="1">
    <citation type="journal article" date="2019" name="Int. J. Syst. Evol. Microbiol.">
        <title>The Global Catalogue of Microorganisms (GCM) 10K type strain sequencing project: providing services to taxonomists for standard genome sequencing and annotation.</title>
        <authorList>
            <consortium name="The Broad Institute Genomics Platform"/>
            <consortium name="The Broad Institute Genome Sequencing Center for Infectious Disease"/>
            <person name="Wu L."/>
            <person name="Ma J."/>
        </authorList>
    </citation>
    <scope>NUCLEOTIDE SEQUENCE [LARGE SCALE GENOMIC DNA]</scope>
    <source>
        <strain evidence="4">CGMCC 1.14993</strain>
    </source>
</reference>
<gene>
    <name evidence="3" type="ORF">GCM10007380_05660</name>
</gene>
<dbReference type="Gene3D" id="2.120.10.30">
    <property type="entry name" value="TolB, C-terminal domain"/>
    <property type="match status" value="1"/>
</dbReference>